<protein>
    <submittedName>
        <fullName evidence="3">Uncharacterized protein</fullName>
    </submittedName>
</protein>
<dbReference type="Proteomes" id="UP001174136">
    <property type="component" value="Unassembled WGS sequence"/>
</dbReference>
<sequence length="255" mass="29092">MFRASIVKAADQSCGRKVVGACRGGNSQTRWWTPAVRDAVKLKKESYRTFLACGTPEAAGRYRQAKRSAAVAVTEAKTRTWEEFDEAMENDFRTASKRFWTTIRRLRRGKQCIVNTVYGGDALGNDRKNEIASTSGRNELPPRVAGLSLRDRVRSSVIREELGVDPLLLRVERSQMRWLGHLVRMPPGRLPGEVFRARPTGRRPRGRPRTRWRDYVSRLAWERLGIPQEELDEVAGEREVWASLLRLLPPRPDPG</sequence>
<proteinExistence type="predicted"/>
<comment type="caution">
    <text evidence="3">The sequence shown here is derived from an EMBL/GenBank/DDBJ whole genome shotgun (WGS) entry which is preliminary data.</text>
</comment>
<dbReference type="GO" id="GO:0005634">
    <property type="term" value="C:nucleus"/>
    <property type="evidence" value="ECO:0007669"/>
    <property type="project" value="UniProtKB-SubCell"/>
</dbReference>
<dbReference type="EMBL" id="JAOPHQ010006257">
    <property type="protein sequence ID" value="KAK0132607.1"/>
    <property type="molecule type" value="Genomic_DNA"/>
</dbReference>
<dbReference type="InterPro" id="IPR000637">
    <property type="entry name" value="HMGI/Y_DNA-bd_CS"/>
</dbReference>
<accession>A0AA47NQC1</accession>
<reference evidence="3" key="1">
    <citation type="journal article" date="2023" name="Front. Mar. Sci.">
        <title>A new Merluccius polli reference genome to investigate the effects of global change in West African waters.</title>
        <authorList>
            <person name="Mateo J.L."/>
            <person name="Blanco-Fernandez C."/>
            <person name="Garcia-Vazquez E."/>
            <person name="Machado-Schiaffino G."/>
        </authorList>
    </citation>
    <scope>NUCLEOTIDE SEQUENCE</scope>
    <source>
        <strain evidence="3">C29</strain>
        <tissue evidence="3">Fin</tissue>
    </source>
</reference>
<evidence type="ECO:0000256" key="1">
    <source>
        <dbReference type="ARBA" id="ARBA00004123"/>
    </source>
</evidence>
<comment type="subcellular location">
    <subcellularLocation>
        <location evidence="1">Nucleus</location>
    </subcellularLocation>
</comment>
<dbReference type="GO" id="GO:0006355">
    <property type="term" value="P:regulation of DNA-templated transcription"/>
    <property type="evidence" value="ECO:0007669"/>
    <property type="project" value="InterPro"/>
</dbReference>
<evidence type="ECO:0000313" key="4">
    <source>
        <dbReference type="Proteomes" id="UP001174136"/>
    </source>
</evidence>
<gene>
    <name evidence="3" type="ORF">N1851_032475</name>
</gene>
<name>A0AA47NQC1_MERPO</name>
<evidence type="ECO:0000256" key="2">
    <source>
        <dbReference type="ARBA" id="ARBA00023242"/>
    </source>
</evidence>
<evidence type="ECO:0000313" key="3">
    <source>
        <dbReference type="EMBL" id="KAK0132607.1"/>
    </source>
</evidence>
<organism evidence="3 4">
    <name type="scientific">Merluccius polli</name>
    <name type="common">Benguela hake</name>
    <name type="synonym">Merluccius cadenati</name>
    <dbReference type="NCBI Taxonomy" id="89951"/>
    <lineage>
        <taxon>Eukaryota</taxon>
        <taxon>Metazoa</taxon>
        <taxon>Chordata</taxon>
        <taxon>Craniata</taxon>
        <taxon>Vertebrata</taxon>
        <taxon>Euteleostomi</taxon>
        <taxon>Actinopterygii</taxon>
        <taxon>Neopterygii</taxon>
        <taxon>Teleostei</taxon>
        <taxon>Neoteleostei</taxon>
        <taxon>Acanthomorphata</taxon>
        <taxon>Zeiogadaria</taxon>
        <taxon>Gadariae</taxon>
        <taxon>Gadiformes</taxon>
        <taxon>Gadoidei</taxon>
        <taxon>Merlucciidae</taxon>
        <taxon>Merluccius</taxon>
    </lineage>
</organism>
<dbReference type="AlphaFoldDB" id="A0AA47NQC1"/>
<dbReference type="PROSITE" id="PS00354">
    <property type="entry name" value="HMGI_Y"/>
    <property type="match status" value="1"/>
</dbReference>
<keyword evidence="2" id="KW-0539">Nucleus</keyword>
<keyword evidence="4" id="KW-1185">Reference proteome</keyword>